<feature type="transmembrane region" description="Helical" evidence="1">
    <location>
        <begin position="152"/>
        <end position="171"/>
    </location>
</feature>
<evidence type="ECO:0000313" key="3">
    <source>
        <dbReference type="Proteomes" id="UP000181884"/>
    </source>
</evidence>
<sequence>MKLFDERQQQIRARGILLAFWLLIGFLAATYFGDLLFNYTLFATMDTMLYSIILVSLLLLVEYLLLQDAFMEMRADAVQKSMWVFATSFFALTASGVLFGRLLASDFQPIRHGQLTGDAALIVITLLSTILFVTSLYKLLEKRFVQSLPISFRLYLLASYASILLGILLNVPLGADAFNVSFLLTSGLFLGICGFVLRPQKRLAATLLLLLTILWQGYLILHFLLGFHNPFWGN</sequence>
<organism evidence="2 3">
    <name type="scientific">Enterococcus canis</name>
    <dbReference type="NCBI Taxonomy" id="214095"/>
    <lineage>
        <taxon>Bacteria</taxon>
        <taxon>Bacillati</taxon>
        <taxon>Bacillota</taxon>
        <taxon>Bacilli</taxon>
        <taxon>Lactobacillales</taxon>
        <taxon>Enterococcaceae</taxon>
        <taxon>Enterococcus</taxon>
    </lineage>
</organism>
<reference evidence="2 3" key="1">
    <citation type="submission" date="2014-12" db="EMBL/GenBank/DDBJ databases">
        <title>Draft genome sequences of 29 type strains of Enterococci.</title>
        <authorList>
            <person name="Zhong Z."/>
            <person name="Sun Z."/>
            <person name="Liu W."/>
            <person name="Zhang W."/>
            <person name="Zhang H."/>
        </authorList>
    </citation>
    <scope>NUCLEOTIDE SEQUENCE [LARGE SCALE GENOMIC DNA]</scope>
    <source>
        <strain evidence="2 3">DSM 17029</strain>
    </source>
</reference>
<feature type="transmembrane region" description="Helical" evidence="1">
    <location>
        <begin position="39"/>
        <end position="61"/>
    </location>
</feature>
<dbReference type="RefSeq" id="WP_067392833.1">
    <property type="nucleotide sequence ID" value="NZ_JXKH01000003.1"/>
</dbReference>
<dbReference type="AlphaFoldDB" id="A0A1L8RGY1"/>
<evidence type="ECO:0000256" key="1">
    <source>
        <dbReference type="SAM" id="Phobius"/>
    </source>
</evidence>
<protein>
    <submittedName>
        <fullName evidence="2">Uncharacterized protein</fullName>
    </submittedName>
</protein>
<comment type="caution">
    <text evidence="2">The sequence shown here is derived from an EMBL/GenBank/DDBJ whole genome shotgun (WGS) entry which is preliminary data.</text>
</comment>
<keyword evidence="1" id="KW-1133">Transmembrane helix</keyword>
<feature type="transmembrane region" description="Helical" evidence="1">
    <location>
        <begin position="12"/>
        <end position="33"/>
    </location>
</feature>
<keyword evidence="1" id="KW-0812">Transmembrane</keyword>
<feature type="transmembrane region" description="Helical" evidence="1">
    <location>
        <begin position="204"/>
        <end position="225"/>
    </location>
</feature>
<keyword evidence="1" id="KW-0472">Membrane</keyword>
<gene>
    <name evidence="2" type="ORF">RU97_GL001669</name>
</gene>
<dbReference type="EMBL" id="JXKH01000003">
    <property type="protein sequence ID" value="OJG19051.1"/>
    <property type="molecule type" value="Genomic_DNA"/>
</dbReference>
<proteinExistence type="predicted"/>
<dbReference type="Proteomes" id="UP000181884">
    <property type="component" value="Unassembled WGS sequence"/>
</dbReference>
<accession>A0A1L8RGY1</accession>
<feature type="transmembrane region" description="Helical" evidence="1">
    <location>
        <begin position="177"/>
        <end position="197"/>
    </location>
</feature>
<evidence type="ECO:0000313" key="2">
    <source>
        <dbReference type="EMBL" id="OJG19051.1"/>
    </source>
</evidence>
<name>A0A1L8RGY1_9ENTE</name>
<feature type="transmembrane region" description="Helical" evidence="1">
    <location>
        <begin position="119"/>
        <end position="140"/>
    </location>
</feature>
<keyword evidence="3" id="KW-1185">Reference proteome</keyword>
<feature type="transmembrane region" description="Helical" evidence="1">
    <location>
        <begin position="82"/>
        <end position="99"/>
    </location>
</feature>